<dbReference type="AlphaFoldDB" id="A0AAW6IA23"/>
<comment type="caution">
    <text evidence="2">The sequence shown here is derived from an EMBL/GenBank/DDBJ whole genome shotgun (WGS) entry which is preliminary data.</text>
</comment>
<keyword evidence="1" id="KW-0812">Transmembrane</keyword>
<keyword evidence="1" id="KW-1133">Transmembrane helix</keyword>
<name>A0AAW6IA23_9BACT</name>
<evidence type="ECO:0000256" key="1">
    <source>
        <dbReference type="SAM" id="Phobius"/>
    </source>
</evidence>
<reference evidence="2" key="1">
    <citation type="submission" date="2023-01" db="EMBL/GenBank/DDBJ databases">
        <title>Exploring GABA producing Bacteroides strains toward improving mental health.</title>
        <authorList>
            <person name="Yousuf B."/>
            <person name="Bouhlel N.E."/>
            <person name="Mottawea W."/>
            <person name="Hammami R."/>
        </authorList>
    </citation>
    <scope>NUCLEOTIDE SEQUENCE</scope>
    <source>
        <strain evidence="2">UO.H1047</strain>
    </source>
</reference>
<dbReference type="Proteomes" id="UP001213646">
    <property type="component" value="Unassembled WGS sequence"/>
</dbReference>
<protein>
    <submittedName>
        <fullName evidence="2">Uncharacterized protein</fullName>
    </submittedName>
</protein>
<organism evidence="2 3">
    <name type="scientific">Parabacteroides johnsonii</name>
    <dbReference type="NCBI Taxonomy" id="387661"/>
    <lineage>
        <taxon>Bacteria</taxon>
        <taxon>Pseudomonadati</taxon>
        <taxon>Bacteroidota</taxon>
        <taxon>Bacteroidia</taxon>
        <taxon>Bacteroidales</taxon>
        <taxon>Tannerellaceae</taxon>
        <taxon>Parabacteroides</taxon>
    </lineage>
</organism>
<evidence type="ECO:0000313" key="3">
    <source>
        <dbReference type="Proteomes" id="UP001213646"/>
    </source>
</evidence>
<dbReference type="RefSeq" id="WP_272696412.1">
    <property type="nucleotide sequence ID" value="NZ_CAOJXY010000028.1"/>
</dbReference>
<proteinExistence type="predicted"/>
<keyword evidence="1" id="KW-0472">Membrane</keyword>
<gene>
    <name evidence="2" type="ORF">PQG89_13655</name>
</gene>
<sequence length="214" mass="25051">MKKKLSTIGILLIAIIIVFFSYRKYQQSKTTDENVINMAVDRIMEREENDRMLQFVREYLNDSTIQIVDYEKSILRKDSICFFYDTEWDTYLVIPDSFYLTLAIDSSSMSLISESENEKIKIWTTPRNAEIWDGSKKLENSLIEAGFTIEENKLTDSTFVISGHKNGDISHYSYMKVIAFSDSIDLFIAYRALSEYKQDTIIRNVIEQFPDKPF</sequence>
<accession>A0AAW6IA23</accession>
<dbReference type="EMBL" id="JAQPYX010000120">
    <property type="protein sequence ID" value="MDC7150451.1"/>
    <property type="molecule type" value="Genomic_DNA"/>
</dbReference>
<evidence type="ECO:0000313" key="2">
    <source>
        <dbReference type="EMBL" id="MDC7150451.1"/>
    </source>
</evidence>
<feature type="transmembrane region" description="Helical" evidence="1">
    <location>
        <begin position="6"/>
        <end position="22"/>
    </location>
</feature>